<gene>
    <name evidence="1" type="ORF">CHRIB12_LOCUS22128</name>
</gene>
<dbReference type="VEuPathDB" id="FungiDB:RhiirFUN_008777"/>
<name>A0A2I1F4X8_9GLOM</name>
<evidence type="ECO:0000313" key="1">
    <source>
        <dbReference type="EMBL" id="CAB5391860.1"/>
    </source>
</evidence>
<comment type="caution">
    <text evidence="1">The sequence shown here is derived from an EMBL/GenBank/DDBJ whole genome shotgun (WGS) entry which is preliminary data.</text>
</comment>
<proteinExistence type="predicted"/>
<protein>
    <submittedName>
        <fullName evidence="1">Uncharacterized protein</fullName>
    </submittedName>
</protein>
<dbReference type="EMBL" id="CAGKOT010000074">
    <property type="protein sequence ID" value="CAB5391860.1"/>
    <property type="molecule type" value="Genomic_DNA"/>
</dbReference>
<dbReference type="AlphaFoldDB" id="A0A2I1F4X8"/>
<dbReference type="OrthoDB" id="2451439at2759"/>
<reference evidence="1" key="1">
    <citation type="submission" date="2020-05" db="EMBL/GenBank/DDBJ databases">
        <authorList>
            <person name="Rincon C."/>
            <person name="Sanders R I."/>
            <person name="Robbins C."/>
            <person name="Chaturvedi A."/>
        </authorList>
    </citation>
    <scope>NUCLEOTIDE SEQUENCE</scope>
    <source>
        <strain evidence="1">CHB12</strain>
    </source>
</reference>
<sequence>MKNLNDKMARGDVASNDLKQQIKNLQNSIDNNMKEIKKVIDLCGLSTSSTARFYSKINNEYILRRAFFTVIITFLETKLALEREIDDFLEIKLTLVSQYCISCSTFRGFR</sequence>
<evidence type="ECO:0000313" key="2">
    <source>
        <dbReference type="Proteomes" id="UP000684084"/>
    </source>
</evidence>
<dbReference type="Proteomes" id="UP000684084">
    <property type="component" value="Unassembled WGS sequence"/>
</dbReference>
<organism evidence="1 2">
    <name type="scientific">Rhizophagus irregularis</name>
    <dbReference type="NCBI Taxonomy" id="588596"/>
    <lineage>
        <taxon>Eukaryota</taxon>
        <taxon>Fungi</taxon>
        <taxon>Fungi incertae sedis</taxon>
        <taxon>Mucoromycota</taxon>
        <taxon>Glomeromycotina</taxon>
        <taxon>Glomeromycetes</taxon>
        <taxon>Glomerales</taxon>
        <taxon>Glomeraceae</taxon>
        <taxon>Rhizophagus</taxon>
    </lineage>
</organism>
<accession>A0A2I1F4X8</accession>